<dbReference type="InterPro" id="IPR000620">
    <property type="entry name" value="EamA_dom"/>
</dbReference>
<proteinExistence type="predicted"/>
<keyword evidence="3 6" id="KW-0812">Transmembrane</keyword>
<dbReference type="STRING" id="1219360.GCA_001571305_04510"/>
<feature type="transmembrane region" description="Helical" evidence="6">
    <location>
        <begin position="229"/>
        <end position="250"/>
    </location>
</feature>
<evidence type="ECO:0000256" key="1">
    <source>
        <dbReference type="ARBA" id="ARBA00004651"/>
    </source>
</evidence>
<feature type="domain" description="EamA" evidence="7">
    <location>
        <begin position="6"/>
        <end position="131"/>
    </location>
</feature>
<dbReference type="AlphaFoldDB" id="A0A4U3F147"/>
<name>A0A4U3F147_9GAMM</name>
<evidence type="ECO:0000256" key="4">
    <source>
        <dbReference type="ARBA" id="ARBA00022989"/>
    </source>
</evidence>
<comment type="subcellular location">
    <subcellularLocation>
        <location evidence="1">Cell membrane</location>
        <topology evidence="1">Multi-pass membrane protein</topology>
    </subcellularLocation>
</comment>
<dbReference type="OrthoDB" id="321830at2"/>
<feature type="transmembrane region" description="Helical" evidence="6">
    <location>
        <begin position="66"/>
        <end position="86"/>
    </location>
</feature>
<dbReference type="PANTHER" id="PTHR32322:SF9">
    <property type="entry name" value="AMINO-ACID METABOLITE EFFLUX PUMP-RELATED"/>
    <property type="match status" value="1"/>
</dbReference>
<keyword evidence="5 6" id="KW-0472">Membrane</keyword>
<feature type="domain" description="EamA" evidence="7">
    <location>
        <begin position="145"/>
        <end position="273"/>
    </location>
</feature>
<dbReference type="Pfam" id="PF00892">
    <property type="entry name" value="EamA"/>
    <property type="match status" value="2"/>
</dbReference>
<protein>
    <submittedName>
        <fullName evidence="8">EamA/RhaT family transporter</fullName>
    </submittedName>
</protein>
<dbReference type="EMBL" id="QGAC01000018">
    <property type="protein sequence ID" value="TKJ86684.1"/>
    <property type="molecule type" value="Genomic_DNA"/>
</dbReference>
<evidence type="ECO:0000256" key="3">
    <source>
        <dbReference type="ARBA" id="ARBA00022692"/>
    </source>
</evidence>
<dbReference type="SUPFAM" id="SSF103481">
    <property type="entry name" value="Multidrug resistance efflux transporter EmrE"/>
    <property type="match status" value="2"/>
</dbReference>
<dbReference type="InterPro" id="IPR050638">
    <property type="entry name" value="AA-Vitamin_Transporters"/>
</dbReference>
<keyword evidence="2" id="KW-1003">Cell membrane</keyword>
<feature type="transmembrane region" description="Helical" evidence="6">
    <location>
        <begin position="168"/>
        <end position="189"/>
    </location>
</feature>
<reference evidence="8 9" key="1">
    <citation type="journal article" date="2019" name="Sci. Rep.">
        <title>Differences in resource use lead to coexistence of seed-transmitted microbial populations.</title>
        <authorList>
            <person name="Torres-Cortes G."/>
            <person name="Garcia B.J."/>
            <person name="Compant S."/>
            <person name="Rezki S."/>
            <person name="Jones P."/>
            <person name="Preveaux A."/>
            <person name="Briand M."/>
            <person name="Roulet A."/>
            <person name="Bouchez O."/>
            <person name="Jacobson D."/>
            <person name="Barret M."/>
        </authorList>
    </citation>
    <scope>NUCLEOTIDE SEQUENCE [LARGE SCALE GENOMIC DNA]</scope>
    <source>
        <strain evidence="8 9">CFBP13511</strain>
    </source>
</reference>
<dbReference type="InterPro" id="IPR037185">
    <property type="entry name" value="EmrE-like"/>
</dbReference>
<feature type="transmembrane region" description="Helical" evidence="6">
    <location>
        <begin position="92"/>
        <end position="109"/>
    </location>
</feature>
<comment type="caution">
    <text evidence="8">The sequence shown here is derived from an EMBL/GenBank/DDBJ whole genome shotgun (WGS) entry which is preliminary data.</text>
</comment>
<feature type="transmembrane region" description="Helical" evidence="6">
    <location>
        <begin position="201"/>
        <end position="222"/>
    </location>
</feature>
<organism evidence="8 9">
    <name type="scientific">Erwinia persicina</name>
    <dbReference type="NCBI Taxonomy" id="55211"/>
    <lineage>
        <taxon>Bacteria</taxon>
        <taxon>Pseudomonadati</taxon>
        <taxon>Pseudomonadota</taxon>
        <taxon>Gammaproteobacteria</taxon>
        <taxon>Enterobacterales</taxon>
        <taxon>Erwiniaceae</taxon>
        <taxon>Erwinia</taxon>
    </lineage>
</organism>
<evidence type="ECO:0000259" key="7">
    <source>
        <dbReference type="Pfam" id="PF00892"/>
    </source>
</evidence>
<evidence type="ECO:0000256" key="6">
    <source>
        <dbReference type="SAM" id="Phobius"/>
    </source>
</evidence>
<dbReference type="GO" id="GO:0016020">
    <property type="term" value="C:membrane"/>
    <property type="evidence" value="ECO:0007669"/>
    <property type="project" value="UniProtKB-SubCell"/>
</dbReference>
<keyword evidence="4 6" id="KW-1133">Transmembrane helix</keyword>
<feature type="transmembrane region" description="Helical" evidence="6">
    <location>
        <begin position="142"/>
        <end position="161"/>
    </location>
</feature>
<dbReference type="RefSeq" id="WP_062749545.1">
    <property type="nucleotide sequence ID" value="NZ_CP101614.1"/>
</dbReference>
<dbReference type="PANTHER" id="PTHR32322">
    <property type="entry name" value="INNER MEMBRANE TRANSPORTER"/>
    <property type="match status" value="1"/>
</dbReference>
<feature type="transmembrane region" description="Helical" evidence="6">
    <location>
        <begin position="116"/>
        <end position="136"/>
    </location>
</feature>
<gene>
    <name evidence="8" type="ORF">EpCFBP13511_17725</name>
</gene>
<dbReference type="Proteomes" id="UP000306393">
    <property type="component" value="Unassembled WGS sequence"/>
</dbReference>
<accession>A0A4U3F147</accession>
<evidence type="ECO:0000256" key="5">
    <source>
        <dbReference type="ARBA" id="ARBA00023136"/>
    </source>
</evidence>
<evidence type="ECO:0000256" key="2">
    <source>
        <dbReference type="ARBA" id="ARBA00022475"/>
    </source>
</evidence>
<evidence type="ECO:0000313" key="8">
    <source>
        <dbReference type="EMBL" id="TKJ86684.1"/>
    </source>
</evidence>
<evidence type="ECO:0000313" key="9">
    <source>
        <dbReference type="Proteomes" id="UP000306393"/>
    </source>
</evidence>
<sequence>MRFSVVIKIVTAMLAFAANSIICRVALRGGHIDPVTFTDLRLTSGALVLLPLLIRHKGKLRGSLNLKNALFLMAYAMCFSVAYIHLDTGTGALLLFGVVQLTMVVHGVLAGERLTLLRTTGLVMAAGGIGALLLPGAKAPPVSSALIMGLAGLAWAAYTLAGRNQAGGAVATAVNFLIAVPLALILTPFVSSGLHSDVQGVILAVFAGAAASAGAYVLWYSLLPHLDSVTASTVQLSVPCLAMLGGVLFLGESLSLRMLLSTAAVLAGIVLVIGAPRRKH</sequence>
<feature type="transmembrane region" description="Helical" evidence="6">
    <location>
        <begin position="256"/>
        <end position="275"/>
    </location>
</feature>